<name>A0A4Y2HHH9_ARAVE</name>
<gene>
    <name evidence="1" type="ORF">AVEN_175204_1</name>
</gene>
<sequence>MSRMNILQYPRMWNNVTNDSNYYEYNLGNGVIKSGRIACGYYETPIDILNALPKHVKIQMNYNKHSKKVKLQLSNGATLRLSENLGFVPGEVLGENVVRETTYAIESPFIADPNVDLYLLYIYTDIIQPEMVGGVFSPLLRIVTVKGKDGDMIYEIFDRPHYCPVSRKNFQSIEIVIRTHTGRFVSFDRGKLILKLHFRLKHL</sequence>
<dbReference type="Proteomes" id="UP000499080">
    <property type="component" value="Unassembled WGS sequence"/>
</dbReference>
<organism evidence="1 2">
    <name type="scientific">Araneus ventricosus</name>
    <name type="common">Orbweaver spider</name>
    <name type="synonym">Epeira ventricosa</name>
    <dbReference type="NCBI Taxonomy" id="182803"/>
    <lineage>
        <taxon>Eukaryota</taxon>
        <taxon>Metazoa</taxon>
        <taxon>Ecdysozoa</taxon>
        <taxon>Arthropoda</taxon>
        <taxon>Chelicerata</taxon>
        <taxon>Arachnida</taxon>
        <taxon>Araneae</taxon>
        <taxon>Araneomorphae</taxon>
        <taxon>Entelegynae</taxon>
        <taxon>Araneoidea</taxon>
        <taxon>Araneidae</taxon>
        <taxon>Araneus</taxon>
    </lineage>
</organism>
<dbReference type="EMBL" id="BGPR01001940">
    <property type="protein sequence ID" value="GBM64710.1"/>
    <property type="molecule type" value="Genomic_DNA"/>
</dbReference>
<dbReference type="OrthoDB" id="9973206at2759"/>
<protein>
    <submittedName>
        <fullName evidence="1">Uncharacterized protein</fullName>
    </submittedName>
</protein>
<dbReference type="AlphaFoldDB" id="A0A4Y2HHH9"/>
<accession>A0A4Y2HHH9</accession>
<comment type="caution">
    <text evidence="1">The sequence shown here is derived from an EMBL/GenBank/DDBJ whole genome shotgun (WGS) entry which is preliminary data.</text>
</comment>
<proteinExistence type="predicted"/>
<evidence type="ECO:0000313" key="2">
    <source>
        <dbReference type="Proteomes" id="UP000499080"/>
    </source>
</evidence>
<evidence type="ECO:0000313" key="1">
    <source>
        <dbReference type="EMBL" id="GBM64710.1"/>
    </source>
</evidence>
<reference evidence="1 2" key="1">
    <citation type="journal article" date="2019" name="Sci. Rep.">
        <title>Orb-weaving spider Araneus ventricosus genome elucidates the spidroin gene catalogue.</title>
        <authorList>
            <person name="Kono N."/>
            <person name="Nakamura H."/>
            <person name="Ohtoshi R."/>
            <person name="Moran D.A.P."/>
            <person name="Shinohara A."/>
            <person name="Yoshida Y."/>
            <person name="Fujiwara M."/>
            <person name="Mori M."/>
            <person name="Tomita M."/>
            <person name="Arakawa K."/>
        </authorList>
    </citation>
    <scope>NUCLEOTIDE SEQUENCE [LARGE SCALE GENOMIC DNA]</scope>
</reference>
<keyword evidence="2" id="KW-1185">Reference proteome</keyword>